<dbReference type="PROSITE" id="PS50111">
    <property type="entry name" value="CHEMOTAXIS_TRANSDUC_2"/>
    <property type="match status" value="1"/>
</dbReference>
<dbReference type="SUPFAM" id="SSF58104">
    <property type="entry name" value="Methyl-accepting chemotaxis protein (MCP) signaling domain"/>
    <property type="match status" value="1"/>
</dbReference>
<evidence type="ECO:0000313" key="6">
    <source>
        <dbReference type="EMBL" id="RKG87274.1"/>
    </source>
</evidence>
<dbReference type="SMART" id="SM00283">
    <property type="entry name" value="MA"/>
    <property type="match status" value="1"/>
</dbReference>
<feature type="domain" description="Methyl-accepting transducer" evidence="5">
    <location>
        <begin position="177"/>
        <end position="420"/>
    </location>
</feature>
<evidence type="ECO:0000256" key="1">
    <source>
        <dbReference type="ARBA" id="ARBA00023224"/>
    </source>
</evidence>
<dbReference type="GO" id="GO:0016020">
    <property type="term" value="C:membrane"/>
    <property type="evidence" value="ECO:0007669"/>
    <property type="project" value="InterPro"/>
</dbReference>
<reference evidence="7" key="1">
    <citation type="submission" date="2018-09" db="EMBL/GenBank/DDBJ databases">
        <authorList>
            <person name="Livingstone P.G."/>
            <person name="Whitworth D.E."/>
        </authorList>
    </citation>
    <scope>NUCLEOTIDE SEQUENCE [LARGE SCALE GENOMIC DNA]</scope>
    <source>
        <strain evidence="7">CA054A</strain>
    </source>
</reference>
<dbReference type="Pfam" id="PF00015">
    <property type="entry name" value="MCPsignal"/>
    <property type="match status" value="1"/>
</dbReference>
<name>A0A3A8J4Z2_9BACT</name>
<evidence type="ECO:0000256" key="2">
    <source>
        <dbReference type="PROSITE-ProRule" id="PRU00284"/>
    </source>
</evidence>
<comment type="caution">
    <text evidence="6">The sequence shown here is derived from an EMBL/GenBank/DDBJ whole genome shotgun (WGS) entry which is preliminary data.</text>
</comment>
<proteinExistence type="predicted"/>
<evidence type="ECO:0000313" key="7">
    <source>
        <dbReference type="Proteomes" id="UP000268094"/>
    </source>
</evidence>
<dbReference type="AlphaFoldDB" id="A0A3A8J4Z2"/>
<dbReference type="RefSeq" id="WP_120541561.1">
    <property type="nucleotide sequence ID" value="NZ_RAVZ01000100.1"/>
</dbReference>
<keyword evidence="7" id="KW-1185">Reference proteome</keyword>
<dbReference type="InterPro" id="IPR004089">
    <property type="entry name" value="MCPsignal_dom"/>
</dbReference>
<keyword evidence="3" id="KW-1133">Transmembrane helix</keyword>
<dbReference type="GO" id="GO:0007165">
    <property type="term" value="P:signal transduction"/>
    <property type="evidence" value="ECO:0007669"/>
    <property type="project" value="UniProtKB-KW"/>
</dbReference>
<keyword evidence="3" id="KW-0812">Transmembrane</keyword>
<dbReference type="Proteomes" id="UP000268094">
    <property type="component" value="Unassembled WGS sequence"/>
</dbReference>
<sequence>MAIPRPWSSPSCSSRLATLGAVLLLLFTVTPVARAAPGSDAPVALRDGWRFRWGDAPAWAAETGETPDWHPTQALKTPQGRGDNTFLWLSIPVPAGRWEKPALFLAGMSAFFLAVFITALPMLGLAETSLGNLTPWGYLGLAASLVGVVARRSVQVVRALSEYTHQLEARQQEVRHLAERMGNGAGELATVVDQLRASSDTQASGVSRQAVALQQADQTVREIRRASQLTAEKAAALCASAESAEVVGREGAVAVERTLADLAAIRTEVSEMAGRILALDARTREVTGIVAVVKTLADQSNMLAINAAIEAVRSGDSGKGFRVVAQEMRGLADQSIQATQRIRDVLDGVSASMREAAKVSEQGEQRVRGSLEAVRASGAQLQKLAAIIQETSASMRQITAAVSTQDAGTHQMAQAIQELSAQTGQTLKTVQETQEATRSVHSLAESMSGMATQTLRAEGWTAPAPVAG</sequence>
<dbReference type="OrthoDB" id="5498895at2"/>
<evidence type="ECO:0000256" key="4">
    <source>
        <dbReference type="SAM" id="SignalP"/>
    </source>
</evidence>
<evidence type="ECO:0000256" key="3">
    <source>
        <dbReference type="SAM" id="Phobius"/>
    </source>
</evidence>
<gene>
    <name evidence="6" type="ORF">D7V88_16300</name>
</gene>
<keyword evidence="4" id="KW-0732">Signal</keyword>
<accession>A0A3A8J4Z2</accession>
<feature type="transmembrane region" description="Helical" evidence="3">
    <location>
        <begin position="102"/>
        <end position="124"/>
    </location>
</feature>
<keyword evidence="3" id="KW-0472">Membrane</keyword>
<feature type="chain" id="PRO_5017286073" description="Methyl-accepting transducer domain-containing protein" evidence="4">
    <location>
        <begin position="36"/>
        <end position="468"/>
    </location>
</feature>
<protein>
    <recommendedName>
        <fullName evidence="5">Methyl-accepting transducer domain-containing protein</fullName>
    </recommendedName>
</protein>
<dbReference type="PANTHER" id="PTHR32089">
    <property type="entry name" value="METHYL-ACCEPTING CHEMOTAXIS PROTEIN MCPB"/>
    <property type="match status" value="1"/>
</dbReference>
<dbReference type="EMBL" id="RAVZ01000100">
    <property type="protein sequence ID" value="RKG87274.1"/>
    <property type="molecule type" value="Genomic_DNA"/>
</dbReference>
<dbReference type="Gene3D" id="1.10.287.950">
    <property type="entry name" value="Methyl-accepting chemotaxis protein"/>
    <property type="match status" value="1"/>
</dbReference>
<evidence type="ECO:0000259" key="5">
    <source>
        <dbReference type="PROSITE" id="PS50111"/>
    </source>
</evidence>
<feature type="signal peptide" evidence="4">
    <location>
        <begin position="1"/>
        <end position="35"/>
    </location>
</feature>
<dbReference type="PANTHER" id="PTHR32089:SF112">
    <property type="entry name" value="LYSOZYME-LIKE PROTEIN-RELATED"/>
    <property type="match status" value="1"/>
</dbReference>
<organism evidence="6 7">
    <name type="scientific">Corallococcus terminator</name>
    <dbReference type="NCBI Taxonomy" id="2316733"/>
    <lineage>
        <taxon>Bacteria</taxon>
        <taxon>Pseudomonadati</taxon>
        <taxon>Myxococcota</taxon>
        <taxon>Myxococcia</taxon>
        <taxon>Myxococcales</taxon>
        <taxon>Cystobacterineae</taxon>
        <taxon>Myxococcaceae</taxon>
        <taxon>Corallococcus</taxon>
    </lineage>
</organism>
<keyword evidence="1 2" id="KW-0807">Transducer</keyword>